<feature type="transmembrane region" description="Helical" evidence="10">
    <location>
        <begin position="106"/>
        <end position="125"/>
    </location>
</feature>
<keyword evidence="7" id="KW-0677">Repeat</keyword>
<evidence type="ECO:0000256" key="10">
    <source>
        <dbReference type="RuleBase" id="RU910715"/>
    </source>
</evidence>
<evidence type="ECO:0000256" key="7">
    <source>
        <dbReference type="ARBA" id="ARBA00022737"/>
    </source>
</evidence>
<keyword evidence="12" id="KW-1185">Reference proteome</keyword>
<feature type="transmembrane region" description="Helical" evidence="10">
    <location>
        <begin position="76"/>
        <end position="94"/>
    </location>
</feature>
<dbReference type="AlphaFoldDB" id="A0A8I6Y3E9"/>
<evidence type="ECO:0000256" key="4">
    <source>
        <dbReference type="ARBA" id="ARBA00022475"/>
    </source>
</evidence>
<evidence type="ECO:0000313" key="11">
    <source>
        <dbReference type="EnsemblPlants" id="HORVU.MOREX.r3.3HG0301130.1"/>
    </source>
</evidence>
<dbReference type="EnsemblPlants" id="HORVU.MOREX.r3.3HG0301130.1">
    <property type="protein sequence ID" value="HORVU.MOREX.r3.3HG0301130.1"/>
    <property type="gene ID" value="HORVU.MOREX.r3.3HG0301130"/>
</dbReference>
<dbReference type="Pfam" id="PF03083">
    <property type="entry name" value="MtN3_slv"/>
    <property type="match status" value="1"/>
</dbReference>
<proteinExistence type="inferred from homology"/>
<dbReference type="InterPro" id="IPR004316">
    <property type="entry name" value="SWEET_rpt"/>
</dbReference>
<feature type="transmembrane region" description="Helical" evidence="10">
    <location>
        <begin position="137"/>
        <end position="156"/>
    </location>
</feature>
<dbReference type="Gramene" id="HORVU.MOREX.r2.3HG0251220.1">
    <property type="protein sequence ID" value="HORVU.MOREX.r2.3HG0251220.1"/>
    <property type="gene ID" value="HORVU.MOREX.r2.3HG0251220"/>
</dbReference>
<comment type="similarity">
    <text evidence="2 10">Belongs to the SWEET sugar transporter family.</text>
</comment>
<keyword evidence="4" id="KW-1003">Cell membrane</keyword>
<dbReference type="Gramene" id="HORVU.MOREX.r3.3HG0301130.1">
    <property type="protein sequence ID" value="HORVU.MOREX.r3.3HG0301130.1"/>
    <property type="gene ID" value="HORVU.MOREX.r3.3HG0301130"/>
</dbReference>
<accession>A0A8I6Y3E9</accession>
<keyword evidence="5 10" id="KW-0762">Sugar transport</keyword>
<dbReference type="InterPro" id="IPR047664">
    <property type="entry name" value="SWEET"/>
</dbReference>
<reference evidence="11" key="3">
    <citation type="submission" date="2022-01" db="UniProtKB">
        <authorList>
            <consortium name="EnsemblPlants"/>
        </authorList>
    </citation>
    <scope>IDENTIFICATION</scope>
    <source>
        <strain evidence="11">subsp. vulgare</strain>
    </source>
</reference>
<evidence type="ECO:0000256" key="9">
    <source>
        <dbReference type="ARBA" id="ARBA00023136"/>
    </source>
</evidence>
<evidence type="ECO:0000256" key="1">
    <source>
        <dbReference type="ARBA" id="ARBA00004651"/>
    </source>
</evidence>
<evidence type="ECO:0000256" key="2">
    <source>
        <dbReference type="ARBA" id="ARBA00007809"/>
    </source>
</evidence>
<dbReference type="Gene3D" id="1.20.1280.290">
    <property type="match status" value="2"/>
</dbReference>
<keyword evidence="3 10" id="KW-0813">Transport</keyword>
<feature type="transmembrane region" description="Helical" evidence="10">
    <location>
        <begin position="202"/>
        <end position="222"/>
    </location>
</feature>
<evidence type="ECO:0000256" key="6">
    <source>
        <dbReference type="ARBA" id="ARBA00022692"/>
    </source>
</evidence>
<protein>
    <recommendedName>
        <fullName evidence="10">Bidirectional sugar transporter SWEET</fullName>
    </recommendedName>
</protein>
<reference evidence="12" key="1">
    <citation type="journal article" date="2012" name="Nature">
        <title>A physical, genetic and functional sequence assembly of the barley genome.</title>
        <authorList>
            <consortium name="The International Barley Genome Sequencing Consortium"/>
            <person name="Mayer K.F."/>
            <person name="Waugh R."/>
            <person name="Brown J.W."/>
            <person name="Schulman A."/>
            <person name="Langridge P."/>
            <person name="Platzer M."/>
            <person name="Fincher G.B."/>
            <person name="Muehlbauer G.J."/>
            <person name="Sato K."/>
            <person name="Close T.J."/>
            <person name="Wise R.P."/>
            <person name="Stein N."/>
        </authorList>
    </citation>
    <scope>NUCLEOTIDE SEQUENCE [LARGE SCALE GENOMIC DNA]</scope>
    <source>
        <strain evidence="12">cv. Morex</strain>
    </source>
</reference>
<organism evidence="11 12">
    <name type="scientific">Hordeum vulgare subsp. vulgare</name>
    <name type="common">Domesticated barley</name>
    <dbReference type="NCBI Taxonomy" id="112509"/>
    <lineage>
        <taxon>Eukaryota</taxon>
        <taxon>Viridiplantae</taxon>
        <taxon>Streptophyta</taxon>
        <taxon>Embryophyta</taxon>
        <taxon>Tracheophyta</taxon>
        <taxon>Spermatophyta</taxon>
        <taxon>Magnoliopsida</taxon>
        <taxon>Liliopsida</taxon>
        <taxon>Poales</taxon>
        <taxon>Poaceae</taxon>
        <taxon>BOP clade</taxon>
        <taxon>Pooideae</taxon>
        <taxon>Triticodae</taxon>
        <taxon>Triticeae</taxon>
        <taxon>Hordeinae</taxon>
        <taxon>Hordeum</taxon>
    </lineage>
</organism>
<comment type="subcellular location">
    <subcellularLocation>
        <location evidence="1 10">Cell membrane</location>
        <topology evidence="1 10">Multi-pass membrane protein</topology>
    </subcellularLocation>
</comment>
<dbReference type="Proteomes" id="UP000011116">
    <property type="component" value="Chromosome 3H"/>
</dbReference>
<dbReference type="PANTHER" id="PTHR10791">
    <property type="entry name" value="RAG1-ACTIVATING PROTEIN 1"/>
    <property type="match status" value="1"/>
</dbReference>
<dbReference type="GO" id="GO:0008643">
    <property type="term" value="P:carbohydrate transport"/>
    <property type="evidence" value="ECO:0000318"/>
    <property type="project" value="GO_Central"/>
</dbReference>
<evidence type="ECO:0000313" key="12">
    <source>
        <dbReference type="Proteomes" id="UP000011116"/>
    </source>
</evidence>
<sequence>MKGLAAADASMSGPAIAFMCMGYMATFFLFYFHFCKVKKMNEDGQVGETKILPFYFVLLNCLVWTLFAFVDIKADWAVFILNGLGVLMMAYCFWSVARLDQNIRLYASIFVSAELLGVLILSILIFTKLKTVEDRKYWLGLIGGIAGAVMYIVSVVTDTLALLGRQGDVEQDVGEDFGMLCASMVNTICWCAYGALYGGKYMVVANGIGLILCLVQSGIYIWKKHGIIARIADINWADAYTSLGDSLRGLTPAAS</sequence>
<reference evidence="11" key="2">
    <citation type="submission" date="2020-10" db="EMBL/GenBank/DDBJ databases">
        <authorList>
            <person name="Scholz U."/>
            <person name="Mascher M."/>
            <person name="Fiebig A."/>
        </authorList>
    </citation>
    <scope>NUCLEOTIDE SEQUENCE [LARGE SCALE GENOMIC DNA]</scope>
    <source>
        <strain evidence="11">cv. Morex</strain>
    </source>
</reference>
<keyword evidence="8 10" id="KW-1133">Transmembrane helix</keyword>
<evidence type="ECO:0000256" key="5">
    <source>
        <dbReference type="ARBA" id="ARBA00022597"/>
    </source>
</evidence>
<keyword evidence="6 10" id="KW-0812">Transmembrane</keyword>
<dbReference type="GO" id="GO:0051119">
    <property type="term" value="F:sugar transmembrane transporter activity"/>
    <property type="evidence" value="ECO:0000318"/>
    <property type="project" value="GO_Central"/>
</dbReference>
<name>A0A8I6Y3E9_HORVV</name>
<dbReference type="GO" id="GO:0016020">
    <property type="term" value="C:membrane"/>
    <property type="evidence" value="ECO:0000318"/>
    <property type="project" value="GO_Central"/>
</dbReference>
<keyword evidence="9 10" id="KW-0472">Membrane</keyword>
<evidence type="ECO:0000256" key="3">
    <source>
        <dbReference type="ARBA" id="ARBA00022448"/>
    </source>
</evidence>
<feature type="transmembrane region" description="Helical" evidence="10">
    <location>
        <begin position="52"/>
        <end position="70"/>
    </location>
</feature>
<feature type="transmembrane region" description="Helical" evidence="10">
    <location>
        <begin position="177"/>
        <end position="196"/>
    </location>
</feature>
<dbReference type="PANTHER" id="PTHR10791:SF242">
    <property type="entry name" value="BIDIRECTIONAL SUGAR TRANSPORTER SWEET"/>
    <property type="match status" value="1"/>
</dbReference>
<dbReference type="SMR" id="A0A8I6Y3E9"/>
<evidence type="ECO:0000256" key="8">
    <source>
        <dbReference type="ARBA" id="ARBA00022989"/>
    </source>
</evidence>
<dbReference type="GO" id="GO:0005886">
    <property type="term" value="C:plasma membrane"/>
    <property type="evidence" value="ECO:0007669"/>
    <property type="project" value="UniProtKB-SubCell"/>
</dbReference>
<feature type="transmembrane region" description="Helical" evidence="10">
    <location>
        <begin position="12"/>
        <end position="32"/>
    </location>
</feature>
<comment type="function">
    <text evidence="10">Mediates both low-affinity uptake and efflux of sugar across the membrane.</text>
</comment>